<evidence type="ECO:0000256" key="7">
    <source>
        <dbReference type="ARBA" id="ARBA00022987"/>
    </source>
</evidence>
<dbReference type="InterPro" id="IPR003593">
    <property type="entry name" value="AAA+_ATPase"/>
</dbReference>
<dbReference type="SMART" id="SM00382">
    <property type="entry name" value="AAA"/>
    <property type="match status" value="1"/>
</dbReference>
<gene>
    <name evidence="11" type="primary">gvpN</name>
    <name evidence="11" type="ORF">CFK40_03305</name>
</gene>
<evidence type="ECO:0000259" key="10">
    <source>
        <dbReference type="SMART" id="SM00382"/>
    </source>
</evidence>
<evidence type="ECO:0000256" key="4">
    <source>
        <dbReference type="ARBA" id="ARBA00022741"/>
    </source>
</evidence>
<dbReference type="Proteomes" id="UP000204391">
    <property type="component" value="Chromosome"/>
</dbReference>
<evidence type="ECO:0000256" key="2">
    <source>
        <dbReference type="ARBA" id="ARBA00009417"/>
    </source>
</evidence>
<dbReference type="GO" id="GO:0031412">
    <property type="term" value="P:gas vesicle organization"/>
    <property type="evidence" value="ECO:0007669"/>
    <property type="project" value="InterPro"/>
</dbReference>
<reference evidence="11 12" key="1">
    <citation type="journal article" date="2003" name="Int. J. Syst. Evol. Microbiol.">
        <title>Virgibacillus carmonensis sp. nov., Virgibacillus necropolis sp. nov. and Virgibacillus picturae sp. nov., three novel species isolated from deteriorated mural paintings, transfer of the species of the genus salibacillus to Virgibacillus, as Virgibacillus marismortui comb. nov. and Virgibacillus salexigens comb. nov., and emended description of the genus Virgibacillus.</title>
        <authorList>
            <person name="Heyrman J."/>
            <person name="Logan N.A."/>
            <person name="Busse H.J."/>
            <person name="Balcaen A."/>
            <person name="Lebbe L."/>
            <person name="Rodriguez-Diaz M."/>
            <person name="Swings J."/>
            <person name="De Vos P."/>
        </authorList>
    </citation>
    <scope>NUCLEOTIDE SEQUENCE [LARGE SCALE GENOMIC DNA]</scope>
    <source>
        <strain evidence="11 12">LMG 19488</strain>
    </source>
</reference>
<evidence type="ECO:0000313" key="12">
    <source>
        <dbReference type="Proteomes" id="UP000204391"/>
    </source>
</evidence>
<keyword evidence="12" id="KW-1185">Reference proteome</keyword>
<comment type="subcellular location">
    <subcellularLocation>
        <location evidence="1">Cytoplasm</location>
    </subcellularLocation>
    <subcellularLocation>
        <location evidence="8">Gas vesicle</location>
    </subcellularLocation>
</comment>
<comment type="similarity">
    <text evidence="2">Belongs to the CbbQ/NirQ/NorQ/GpvN family.</text>
</comment>
<evidence type="ECO:0000256" key="1">
    <source>
        <dbReference type="ARBA" id="ARBA00004496"/>
    </source>
</evidence>
<dbReference type="GO" id="GO:0005524">
    <property type="term" value="F:ATP binding"/>
    <property type="evidence" value="ECO:0007669"/>
    <property type="project" value="UniProtKB-KW"/>
</dbReference>
<keyword evidence="5" id="KW-0378">Hydrolase</keyword>
<dbReference type="GO" id="GO:0016887">
    <property type="term" value="F:ATP hydrolysis activity"/>
    <property type="evidence" value="ECO:0007669"/>
    <property type="project" value="InterPro"/>
</dbReference>
<comment type="catalytic activity">
    <reaction evidence="9">
        <text>ATP + H2O = ADP + phosphate + H(+)</text>
        <dbReference type="Rhea" id="RHEA:13065"/>
        <dbReference type="ChEBI" id="CHEBI:15377"/>
        <dbReference type="ChEBI" id="CHEBI:15378"/>
        <dbReference type="ChEBI" id="CHEBI:30616"/>
        <dbReference type="ChEBI" id="CHEBI:43474"/>
        <dbReference type="ChEBI" id="CHEBI:456216"/>
    </reaction>
</comment>
<dbReference type="InterPro" id="IPR013462">
    <property type="entry name" value="Gas-vesicle_GvpN"/>
</dbReference>
<keyword evidence="6" id="KW-0067">ATP-binding</keyword>
<accession>A0A221M8V6</accession>
<dbReference type="NCBIfam" id="TIGR02640">
    <property type="entry name" value="gas_vesic_GvpN"/>
    <property type="match status" value="1"/>
</dbReference>
<dbReference type="AlphaFoldDB" id="A0A221M8V6"/>
<keyword evidence="7" id="KW-0304">Gas vesicle</keyword>
<dbReference type="OrthoDB" id="9808317at2"/>
<evidence type="ECO:0000256" key="6">
    <source>
        <dbReference type="ARBA" id="ARBA00022840"/>
    </source>
</evidence>
<dbReference type="SUPFAM" id="SSF52540">
    <property type="entry name" value="P-loop containing nucleoside triphosphate hydrolases"/>
    <property type="match status" value="1"/>
</dbReference>
<evidence type="ECO:0000313" key="11">
    <source>
        <dbReference type="EMBL" id="ASN04096.1"/>
    </source>
</evidence>
<dbReference type="PANTHER" id="PTHR42759">
    <property type="entry name" value="MOXR FAMILY PROTEIN"/>
    <property type="match status" value="1"/>
</dbReference>
<dbReference type="InterPro" id="IPR050764">
    <property type="entry name" value="CbbQ/NirQ/NorQ/GpvN"/>
</dbReference>
<dbReference type="KEGG" id="vne:CFK40_03305"/>
<dbReference type="CDD" id="cd00009">
    <property type="entry name" value="AAA"/>
    <property type="match status" value="1"/>
</dbReference>
<dbReference type="Pfam" id="PF07728">
    <property type="entry name" value="AAA_5"/>
    <property type="match status" value="1"/>
</dbReference>
<evidence type="ECO:0000256" key="8">
    <source>
        <dbReference type="ARBA" id="ARBA00035108"/>
    </source>
</evidence>
<dbReference type="GO" id="GO:0031411">
    <property type="term" value="C:gas vesicle"/>
    <property type="evidence" value="ECO:0007669"/>
    <property type="project" value="UniProtKB-SubCell"/>
</dbReference>
<dbReference type="InterPro" id="IPR027417">
    <property type="entry name" value="P-loop_NTPase"/>
</dbReference>
<keyword evidence="3" id="KW-0963">Cytoplasm</keyword>
<evidence type="ECO:0000256" key="3">
    <source>
        <dbReference type="ARBA" id="ARBA00022490"/>
    </source>
</evidence>
<name>A0A221M8V6_9BACI</name>
<evidence type="ECO:0000256" key="9">
    <source>
        <dbReference type="ARBA" id="ARBA00049360"/>
    </source>
</evidence>
<dbReference type="GO" id="GO:0005737">
    <property type="term" value="C:cytoplasm"/>
    <property type="evidence" value="ECO:0007669"/>
    <property type="project" value="UniProtKB-SubCell"/>
</dbReference>
<sequence length="306" mass="34938">MTQALEKNQQKSMNNELYKQSSYYKGLIKRSLRYLSSGYPIHFTGESGIGKTTLALHIANQRKRPVMLINGNKDLSNKDLIGAFTGYKSNKVKDNFVRTVHKTEENVTESWVDGRLLEAVKNGYTLIYDEFTRSQPETNNIFLPILEERILPLYGTKRKNSYVNVHPDFTVIFTSNPDEYAGVFRSQDALLDRMITLPLDQMDEESEIKAVTSKTNVTKAEAVAIVEFVSRARNLCSVKQNGSGPSLRASIMIAEMAKRYKIPIEGSNDEFWDLCFDIVWFPLQACSDRADDRLATKLYTEFKKIK</sequence>
<dbReference type="PANTHER" id="PTHR42759:SF1">
    <property type="entry name" value="MAGNESIUM-CHELATASE SUBUNIT CHLD"/>
    <property type="match status" value="1"/>
</dbReference>
<organism evidence="11 12">
    <name type="scientific">Virgibacillus necropolis</name>
    <dbReference type="NCBI Taxonomy" id="163877"/>
    <lineage>
        <taxon>Bacteria</taxon>
        <taxon>Bacillati</taxon>
        <taxon>Bacillota</taxon>
        <taxon>Bacilli</taxon>
        <taxon>Bacillales</taxon>
        <taxon>Bacillaceae</taxon>
        <taxon>Virgibacillus</taxon>
    </lineage>
</organism>
<feature type="domain" description="AAA+ ATPase" evidence="10">
    <location>
        <begin position="37"/>
        <end position="200"/>
    </location>
</feature>
<proteinExistence type="inferred from homology"/>
<protein>
    <submittedName>
        <fullName evidence="11">Gas vesicle protein GvpN</fullName>
    </submittedName>
</protein>
<dbReference type="EMBL" id="CP022437">
    <property type="protein sequence ID" value="ASN04096.1"/>
    <property type="molecule type" value="Genomic_DNA"/>
</dbReference>
<dbReference type="Gene3D" id="3.40.50.300">
    <property type="entry name" value="P-loop containing nucleotide triphosphate hydrolases"/>
    <property type="match status" value="1"/>
</dbReference>
<keyword evidence="4" id="KW-0547">Nucleotide-binding</keyword>
<dbReference type="RefSeq" id="WP_089530666.1">
    <property type="nucleotide sequence ID" value="NZ_CP022437.1"/>
</dbReference>
<evidence type="ECO:0000256" key="5">
    <source>
        <dbReference type="ARBA" id="ARBA00022801"/>
    </source>
</evidence>
<dbReference type="InterPro" id="IPR011704">
    <property type="entry name" value="ATPase_dyneun-rel_AAA"/>
</dbReference>